<dbReference type="GO" id="GO:0003676">
    <property type="term" value="F:nucleic acid binding"/>
    <property type="evidence" value="ECO:0007669"/>
    <property type="project" value="InterPro"/>
</dbReference>
<sequence>MFATLGLFKEVPCPEGSQCSLMTCMFSHESANPPLDEPSAVDESHLMQNDEATAEVPARKKPKLNASVTESSVLSQKEQTRHPPKEKPSPASGNESSISRDKPAVASGNDAKTKPAIQGPSKIQSVSRAVSPPHSKPASSQATARPEPSQSRLPPRRAPKESLNPRMIPKTPATHGVRLSILTKLHGAMTALNNKVAKDKDNTEKHLVLTPSELVTMALDEEEKFARENASVYGNVIKLRIVKLSKMSKEEWAKEVKAHLNERYYKLAPVAPDAKPKPFTTGLTVNEEIALASQLITPLNGLENYGYVTRAPTQEEVEGAKKGVIESKGWEKCDRCGGRFQVFPGRREDGSLTTGGKCTYHPGKPLYPTRKQTDHMTGHREAYYSCCNETLGTSSGCTKGNSHVFKVSETKRLASVLQFAETPAQPDKGPQSPVCFDCEMGYTTLGLELIRLTAVSWPEGKSLLDVLVRPIGEVLDLNSNFSGVFPEHYTKAIPYGSTQQSQDESTPLQVVESPAAARSLLFSLLQPDTPLIGHAIDNDLNASRIIHPTIIDTVLLYPHPRGLPLRTSLKILSKRYLDRDIQTGGSRGHDSREDAVATGDLVRVKAAETWKTLRAKGWRIEGVRLVPPPGVAASGSVRGLGPGAGHKRGSGG</sequence>
<feature type="region of interest" description="Disordered" evidence="12">
    <location>
        <begin position="31"/>
        <end position="173"/>
    </location>
</feature>
<name>A0A2J5I6G9_9EURO</name>
<dbReference type="InterPro" id="IPR034922">
    <property type="entry name" value="REX1-like_exo"/>
</dbReference>
<organism evidence="14 15">
    <name type="scientific">Aspergillus taichungensis</name>
    <dbReference type="NCBI Taxonomy" id="482145"/>
    <lineage>
        <taxon>Eukaryota</taxon>
        <taxon>Fungi</taxon>
        <taxon>Dikarya</taxon>
        <taxon>Ascomycota</taxon>
        <taxon>Pezizomycotina</taxon>
        <taxon>Eurotiomycetes</taxon>
        <taxon>Eurotiomycetidae</taxon>
        <taxon>Eurotiales</taxon>
        <taxon>Aspergillaceae</taxon>
        <taxon>Aspergillus</taxon>
        <taxon>Aspergillus subgen. Circumdati</taxon>
    </lineage>
</organism>
<evidence type="ECO:0000259" key="13">
    <source>
        <dbReference type="SMART" id="SM00479"/>
    </source>
</evidence>
<protein>
    <recommendedName>
        <fullName evidence="11">RNA exonuclease 3</fullName>
    </recommendedName>
</protein>
<dbReference type="InterPro" id="IPR047021">
    <property type="entry name" value="REXO1/3/4-like"/>
</dbReference>
<dbReference type="FunFam" id="3.30.420.10:FF:000109">
    <property type="entry name" value="RNA exonuclease 3"/>
    <property type="match status" value="1"/>
</dbReference>
<dbReference type="Gene3D" id="3.30.420.10">
    <property type="entry name" value="Ribonuclease H-like superfamily/Ribonuclease H"/>
    <property type="match status" value="1"/>
</dbReference>
<dbReference type="SUPFAM" id="SSF53098">
    <property type="entry name" value="Ribonuclease H-like"/>
    <property type="match status" value="1"/>
</dbReference>
<reference evidence="15" key="1">
    <citation type="submission" date="2017-12" db="EMBL/GenBank/DDBJ databases">
        <authorList>
            <consortium name="DOE Joint Genome Institute"/>
            <person name="Mondo S.J."/>
            <person name="Kjaerbolling I."/>
            <person name="Vesth T.C."/>
            <person name="Frisvad J.C."/>
            <person name="Nybo J.L."/>
            <person name="Theobald S."/>
            <person name="Kuo A."/>
            <person name="Bowyer P."/>
            <person name="Matsuda Y."/>
            <person name="Lyhne E.K."/>
            <person name="Kogle M.E."/>
            <person name="Clum A."/>
            <person name="Lipzen A."/>
            <person name="Salamov A."/>
            <person name="Ngan C.Y."/>
            <person name="Daum C."/>
            <person name="Chiniquy J."/>
            <person name="Barry K."/>
            <person name="LaButti K."/>
            <person name="Haridas S."/>
            <person name="Simmons B.A."/>
            <person name="Magnuson J.K."/>
            <person name="Mortensen U.H."/>
            <person name="Larsen T.O."/>
            <person name="Grigoriev I.V."/>
            <person name="Baker S.E."/>
            <person name="Andersen M.R."/>
            <person name="Nordberg H.P."/>
            <person name="Cantor M.N."/>
            <person name="Hua S.X."/>
        </authorList>
    </citation>
    <scope>NUCLEOTIDE SEQUENCE [LARGE SCALE GENOMIC DNA]</scope>
    <source>
        <strain evidence="15">IBT 19404</strain>
    </source>
</reference>
<evidence type="ECO:0000313" key="15">
    <source>
        <dbReference type="Proteomes" id="UP000235023"/>
    </source>
</evidence>
<feature type="compositionally biased region" description="Polar residues" evidence="12">
    <location>
        <begin position="66"/>
        <end position="77"/>
    </location>
</feature>
<keyword evidence="9" id="KW-0539">Nucleus</keyword>
<evidence type="ECO:0000256" key="5">
    <source>
        <dbReference type="ARBA" id="ARBA00022552"/>
    </source>
</evidence>
<keyword evidence="8 14" id="KW-0269">Exonuclease</keyword>
<accession>A0A2J5I6G9</accession>
<dbReference type="PANTHER" id="PTHR12801">
    <property type="entry name" value="RNA EXONUCLEASE REXO1 / RECO3 FAMILY MEMBER-RELATED"/>
    <property type="match status" value="1"/>
</dbReference>
<evidence type="ECO:0000256" key="1">
    <source>
        <dbReference type="ARBA" id="ARBA00004123"/>
    </source>
</evidence>
<keyword evidence="6" id="KW-0540">Nuclease</keyword>
<proteinExistence type="inferred from homology"/>
<keyword evidence="7" id="KW-0378">Hydrolase</keyword>
<comment type="subcellular location">
    <subcellularLocation>
        <location evidence="2">Cytoplasm</location>
    </subcellularLocation>
    <subcellularLocation>
        <location evidence="1">Nucleus</location>
    </subcellularLocation>
</comment>
<dbReference type="GO" id="GO:0005737">
    <property type="term" value="C:cytoplasm"/>
    <property type="evidence" value="ECO:0007669"/>
    <property type="project" value="UniProtKB-SubCell"/>
</dbReference>
<dbReference type="SMART" id="SM00479">
    <property type="entry name" value="EXOIII"/>
    <property type="match status" value="1"/>
</dbReference>
<evidence type="ECO:0000256" key="11">
    <source>
        <dbReference type="ARBA" id="ARBA00039985"/>
    </source>
</evidence>
<dbReference type="EMBL" id="KZ559504">
    <property type="protein sequence ID" value="PLN85561.1"/>
    <property type="molecule type" value="Genomic_DNA"/>
</dbReference>
<keyword evidence="15" id="KW-1185">Reference proteome</keyword>
<evidence type="ECO:0000256" key="3">
    <source>
        <dbReference type="ARBA" id="ARBA00006357"/>
    </source>
</evidence>
<evidence type="ECO:0000256" key="4">
    <source>
        <dbReference type="ARBA" id="ARBA00022490"/>
    </source>
</evidence>
<dbReference type="PANTHER" id="PTHR12801:SF112">
    <property type="entry name" value="RNA EXONUCLEASE 3"/>
    <property type="match status" value="1"/>
</dbReference>
<feature type="region of interest" description="Disordered" evidence="12">
    <location>
        <begin position="631"/>
        <end position="652"/>
    </location>
</feature>
<dbReference type="CDD" id="cd06145">
    <property type="entry name" value="REX1_like"/>
    <property type="match status" value="1"/>
</dbReference>
<dbReference type="InterPro" id="IPR036397">
    <property type="entry name" value="RNaseH_sf"/>
</dbReference>
<evidence type="ECO:0000256" key="2">
    <source>
        <dbReference type="ARBA" id="ARBA00004496"/>
    </source>
</evidence>
<evidence type="ECO:0000313" key="14">
    <source>
        <dbReference type="EMBL" id="PLN85561.1"/>
    </source>
</evidence>
<dbReference type="InterPro" id="IPR012337">
    <property type="entry name" value="RNaseH-like_sf"/>
</dbReference>
<evidence type="ECO:0000256" key="6">
    <source>
        <dbReference type="ARBA" id="ARBA00022722"/>
    </source>
</evidence>
<dbReference type="Proteomes" id="UP000235023">
    <property type="component" value="Unassembled WGS sequence"/>
</dbReference>
<evidence type="ECO:0000256" key="12">
    <source>
        <dbReference type="SAM" id="MobiDB-lite"/>
    </source>
</evidence>
<feature type="compositionally biased region" description="Polar residues" evidence="12">
    <location>
        <begin position="137"/>
        <end position="152"/>
    </location>
</feature>
<dbReference type="GO" id="GO:0005634">
    <property type="term" value="C:nucleus"/>
    <property type="evidence" value="ECO:0007669"/>
    <property type="project" value="UniProtKB-SubCell"/>
</dbReference>
<comment type="similarity">
    <text evidence="3">Belongs to the REXO1/REXO3 family.</text>
</comment>
<dbReference type="InterPro" id="IPR013520">
    <property type="entry name" value="Ribonucl_H"/>
</dbReference>
<keyword evidence="5" id="KW-0698">rRNA processing</keyword>
<dbReference type="AlphaFoldDB" id="A0A2J5I6G9"/>
<gene>
    <name evidence="14" type="ORF">BDW42DRAFT_202407</name>
</gene>
<evidence type="ECO:0000256" key="10">
    <source>
        <dbReference type="ARBA" id="ARBA00037201"/>
    </source>
</evidence>
<keyword evidence="4" id="KW-0963">Cytoplasm</keyword>
<evidence type="ECO:0000256" key="8">
    <source>
        <dbReference type="ARBA" id="ARBA00022839"/>
    </source>
</evidence>
<evidence type="ECO:0000256" key="9">
    <source>
        <dbReference type="ARBA" id="ARBA00023242"/>
    </source>
</evidence>
<dbReference type="GO" id="GO:0004527">
    <property type="term" value="F:exonuclease activity"/>
    <property type="evidence" value="ECO:0007669"/>
    <property type="project" value="UniProtKB-KW"/>
</dbReference>
<dbReference type="GO" id="GO:0006364">
    <property type="term" value="P:rRNA processing"/>
    <property type="evidence" value="ECO:0007669"/>
    <property type="project" value="UniProtKB-KW"/>
</dbReference>
<feature type="compositionally biased region" description="Basic and acidic residues" evidence="12">
    <location>
        <begin position="78"/>
        <end position="88"/>
    </location>
</feature>
<comment type="function">
    <text evidence="10">3' to 5' exoribonuclease required for proper 3' end maturation of MRP RNA and of the U5L snRNA.</text>
</comment>
<evidence type="ECO:0000256" key="7">
    <source>
        <dbReference type="ARBA" id="ARBA00022801"/>
    </source>
</evidence>
<dbReference type="OrthoDB" id="3996471at2759"/>
<feature type="domain" description="Exonuclease" evidence="13">
    <location>
        <begin position="432"/>
        <end position="611"/>
    </location>
</feature>